<dbReference type="FunFam" id="3.30.1070.10:FF:000001">
    <property type="entry name" value="Cell division topological specificity factor"/>
    <property type="match status" value="1"/>
</dbReference>
<dbReference type="InParanoid" id="A0A3N0VKM6"/>
<dbReference type="GO" id="GO:0051301">
    <property type="term" value="P:cell division"/>
    <property type="evidence" value="ECO:0007669"/>
    <property type="project" value="UniProtKB-KW"/>
</dbReference>
<evidence type="ECO:0000313" key="8">
    <source>
        <dbReference type="Proteomes" id="UP000282106"/>
    </source>
</evidence>
<dbReference type="GO" id="GO:0042802">
    <property type="term" value="F:identical protein binding"/>
    <property type="evidence" value="ECO:0007669"/>
    <property type="project" value="UniProtKB-ARBA"/>
</dbReference>
<reference evidence="7 8" key="1">
    <citation type="submission" date="2018-10" db="EMBL/GenBank/DDBJ databases">
        <authorList>
            <person name="Chen W.-M."/>
        </authorList>
    </citation>
    <scope>NUCLEOTIDE SEQUENCE [LARGE SCALE GENOMIC DNA]</scope>
    <source>
        <strain evidence="7 8">THS-13</strain>
    </source>
</reference>
<dbReference type="Gene3D" id="3.30.1070.10">
    <property type="entry name" value="Cell division topological specificity factor MinE"/>
    <property type="match status" value="1"/>
</dbReference>
<dbReference type="HAMAP" id="MF_00262">
    <property type="entry name" value="MinE"/>
    <property type="match status" value="1"/>
</dbReference>
<dbReference type="Pfam" id="PF03776">
    <property type="entry name" value="MinE"/>
    <property type="match status" value="1"/>
</dbReference>
<comment type="function">
    <text evidence="5 6">Prevents the cell division inhibition by proteins MinC and MinD at internal division sites while permitting inhibition at polar sites. This ensures cell division at the proper site by restricting the formation of a division septum at the midpoint of the long axis of the cell.</text>
</comment>
<evidence type="ECO:0000313" key="7">
    <source>
        <dbReference type="EMBL" id="ROH93264.1"/>
    </source>
</evidence>
<evidence type="ECO:0000256" key="1">
    <source>
        <dbReference type="ARBA" id="ARBA00008168"/>
    </source>
</evidence>
<keyword evidence="8" id="KW-1185">Reference proteome</keyword>
<name>A0A3N0VKM6_9GAMM</name>
<keyword evidence="4 6" id="KW-0131">Cell cycle</keyword>
<dbReference type="GO" id="GO:0032955">
    <property type="term" value="P:regulation of division septum assembly"/>
    <property type="evidence" value="ECO:0007669"/>
    <property type="project" value="InterPro"/>
</dbReference>
<protein>
    <recommendedName>
        <fullName evidence="2 6">Cell division topological specificity factor</fullName>
    </recommendedName>
</protein>
<evidence type="ECO:0000256" key="3">
    <source>
        <dbReference type="ARBA" id="ARBA00022618"/>
    </source>
</evidence>
<evidence type="ECO:0000256" key="4">
    <source>
        <dbReference type="ARBA" id="ARBA00023306"/>
    </source>
</evidence>
<evidence type="ECO:0000256" key="6">
    <source>
        <dbReference type="HAMAP-Rule" id="MF_00262"/>
    </source>
</evidence>
<sequence length="93" mass="10373">MAMDLMSFFRAKKPATAQLARDRLMVAVAWQRDNDGRRNAGPSYLPQLREELLAVVRKYVQVADGAVQVNVQREDGLEVLEMNIALPDAKTGS</sequence>
<evidence type="ECO:0000256" key="5">
    <source>
        <dbReference type="ARBA" id="ARBA00025265"/>
    </source>
</evidence>
<dbReference type="InterPro" id="IPR005527">
    <property type="entry name" value="MinE"/>
</dbReference>
<comment type="caution">
    <text evidence="7">The sequence shown here is derived from an EMBL/GenBank/DDBJ whole genome shotgun (WGS) entry which is preliminary data.</text>
</comment>
<keyword evidence="3 6" id="KW-0132">Cell division</keyword>
<dbReference type="SUPFAM" id="SSF55229">
    <property type="entry name" value="Cell division protein MinE topological specificity domain"/>
    <property type="match status" value="1"/>
</dbReference>
<proteinExistence type="inferred from homology"/>
<dbReference type="AlphaFoldDB" id="A0A3N0VKM6"/>
<dbReference type="Proteomes" id="UP000282106">
    <property type="component" value="Unassembled WGS sequence"/>
</dbReference>
<dbReference type="NCBIfam" id="TIGR01215">
    <property type="entry name" value="minE"/>
    <property type="match status" value="1"/>
</dbReference>
<dbReference type="NCBIfam" id="NF001422">
    <property type="entry name" value="PRK00296.1"/>
    <property type="match status" value="1"/>
</dbReference>
<dbReference type="FunCoup" id="A0A3N0VKM6">
    <property type="interactions" value="142"/>
</dbReference>
<dbReference type="EMBL" id="RJVO01000001">
    <property type="protein sequence ID" value="ROH93264.1"/>
    <property type="molecule type" value="Genomic_DNA"/>
</dbReference>
<evidence type="ECO:0000256" key="2">
    <source>
        <dbReference type="ARBA" id="ARBA00020112"/>
    </source>
</evidence>
<organism evidence="7 8">
    <name type="scientific">Stagnimonas aquatica</name>
    <dbReference type="NCBI Taxonomy" id="2689987"/>
    <lineage>
        <taxon>Bacteria</taxon>
        <taxon>Pseudomonadati</taxon>
        <taxon>Pseudomonadota</taxon>
        <taxon>Gammaproteobacteria</taxon>
        <taxon>Nevskiales</taxon>
        <taxon>Nevskiaceae</taxon>
        <taxon>Stagnimonas</taxon>
    </lineage>
</organism>
<dbReference type="InterPro" id="IPR036707">
    <property type="entry name" value="MinE_sf"/>
</dbReference>
<accession>A0A3N0VKM6</accession>
<comment type="similarity">
    <text evidence="1 6">Belongs to the MinE family.</text>
</comment>
<gene>
    <name evidence="6 7" type="primary">minE</name>
    <name evidence="7" type="ORF">ED208_01695</name>
</gene>